<evidence type="ECO:0000256" key="10">
    <source>
        <dbReference type="ARBA" id="ARBA00030904"/>
    </source>
</evidence>
<dbReference type="SUPFAM" id="SSF47323">
    <property type="entry name" value="Anticodon-binding domain of a subclass of class I aminoacyl-tRNA synthetases"/>
    <property type="match status" value="1"/>
</dbReference>
<dbReference type="InterPro" id="IPR033911">
    <property type="entry name" value="MetRS_core"/>
</dbReference>
<comment type="similarity">
    <text evidence="2 12">Belongs to the class-I aminoacyl-tRNA synthetase family.</text>
</comment>
<dbReference type="InterPro" id="IPR029038">
    <property type="entry name" value="MetRS_Zn"/>
</dbReference>
<dbReference type="GO" id="GO:0017101">
    <property type="term" value="C:aminoacyl-tRNA synthetase multienzyme complex"/>
    <property type="evidence" value="ECO:0007669"/>
    <property type="project" value="TreeGrafter"/>
</dbReference>
<dbReference type="GeneID" id="30968347"/>
<proteinExistence type="inferred from homology"/>
<dbReference type="Pfam" id="PF09334">
    <property type="entry name" value="tRNA-synt_1g"/>
    <property type="match status" value="1"/>
</dbReference>
<dbReference type="Gene3D" id="2.20.28.20">
    <property type="entry name" value="Methionyl-tRNA synthetase, Zn-domain"/>
    <property type="match status" value="1"/>
</dbReference>
<dbReference type="InterPro" id="IPR014729">
    <property type="entry name" value="Rossmann-like_a/b/a_fold"/>
</dbReference>
<dbReference type="InterPro" id="IPR014758">
    <property type="entry name" value="Met-tRNA_synth"/>
</dbReference>
<dbReference type="GO" id="GO:0017102">
    <property type="term" value="C:methionyl glutamyl tRNA synthetase complex"/>
    <property type="evidence" value="ECO:0007669"/>
    <property type="project" value="EnsemblFungi"/>
</dbReference>
<evidence type="ECO:0000256" key="12">
    <source>
        <dbReference type="RuleBase" id="RU363039"/>
    </source>
</evidence>
<evidence type="ECO:0000313" key="17">
    <source>
        <dbReference type="Proteomes" id="UP000095038"/>
    </source>
</evidence>
<evidence type="ECO:0000259" key="15">
    <source>
        <dbReference type="Pfam" id="PF19303"/>
    </source>
</evidence>
<keyword evidence="8 12" id="KW-0648">Protein biosynthesis</keyword>
<evidence type="ECO:0000256" key="6">
    <source>
        <dbReference type="ARBA" id="ARBA00022741"/>
    </source>
</evidence>
<dbReference type="FunCoup" id="A0A1D2VBB5">
    <property type="interactions" value="1077"/>
</dbReference>
<dbReference type="CDD" id="cd00814">
    <property type="entry name" value="MetRS_core"/>
    <property type="match status" value="1"/>
</dbReference>
<accession>A0A1D2VBB5</accession>
<dbReference type="InterPro" id="IPR001412">
    <property type="entry name" value="aa-tRNA-synth_I_CS"/>
</dbReference>
<evidence type="ECO:0000256" key="5">
    <source>
        <dbReference type="ARBA" id="ARBA00022598"/>
    </source>
</evidence>
<dbReference type="NCBIfam" id="TIGR00398">
    <property type="entry name" value="metG"/>
    <property type="match status" value="1"/>
</dbReference>
<dbReference type="SUPFAM" id="SSF52374">
    <property type="entry name" value="Nucleotidylyl transferase"/>
    <property type="match status" value="1"/>
</dbReference>
<feature type="domain" description="Methionyl-tRNA synthetase anticodon-binding" evidence="15">
    <location>
        <begin position="613"/>
        <end position="750"/>
    </location>
</feature>
<keyword evidence="6 12" id="KW-0547">Nucleotide-binding</keyword>
<dbReference type="InterPro" id="IPR041872">
    <property type="entry name" value="Anticodon_Met"/>
</dbReference>
<dbReference type="FunFam" id="2.20.28.20:FF:000001">
    <property type="entry name" value="Methionine--tRNA ligase"/>
    <property type="match status" value="1"/>
</dbReference>
<dbReference type="GO" id="GO:0004825">
    <property type="term" value="F:methionine-tRNA ligase activity"/>
    <property type="evidence" value="ECO:0007669"/>
    <property type="project" value="UniProtKB-EC"/>
</dbReference>
<dbReference type="CDD" id="cd07957">
    <property type="entry name" value="Anticodon_Ia_Met"/>
    <property type="match status" value="1"/>
</dbReference>
<protein>
    <recommendedName>
        <fullName evidence="3">methionine--tRNA ligase</fullName>
        <ecNumber evidence="3">6.1.1.10</ecNumber>
    </recommendedName>
    <alternativeName>
        <fullName evidence="10">Methionyl-tRNA synthetase</fullName>
    </alternativeName>
</protein>
<organism evidence="16 17">
    <name type="scientific">Ascoidea rubescens DSM 1968</name>
    <dbReference type="NCBI Taxonomy" id="1344418"/>
    <lineage>
        <taxon>Eukaryota</taxon>
        <taxon>Fungi</taxon>
        <taxon>Dikarya</taxon>
        <taxon>Ascomycota</taxon>
        <taxon>Saccharomycotina</taxon>
        <taxon>Saccharomycetes</taxon>
        <taxon>Ascoideaceae</taxon>
        <taxon>Ascoidea</taxon>
    </lineage>
</organism>
<dbReference type="InterPro" id="IPR023458">
    <property type="entry name" value="Met-tRNA_ligase_1"/>
</dbReference>
<dbReference type="NCBIfam" id="NF001100">
    <property type="entry name" value="PRK00133.1"/>
    <property type="match status" value="1"/>
</dbReference>
<evidence type="ECO:0000256" key="7">
    <source>
        <dbReference type="ARBA" id="ARBA00022840"/>
    </source>
</evidence>
<keyword evidence="4" id="KW-0963">Cytoplasm</keyword>
<evidence type="ECO:0000256" key="1">
    <source>
        <dbReference type="ARBA" id="ARBA00004496"/>
    </source>
</evidence>
<dbReference type="PRINTS" id="PR01041">
    <property type="entry name" value="TRNASYNTHMET"/>
</dbReference>
<dbReference type="OrthoDB" id="5844513at2759"/>
<evidence type="ECO:0000256" key="2">
    <source>
        <dbReference type="ARBA" id="ARBA00005594"/>
    </source>
</evidence>
<name>A0A1D2VBB5_9ASCO</name>
<feature type="domain" description="Methionyl/Leucyl tRNA synthetase" evidence="14">
    <location>
        <begin position="198"/>
        <end position="589"/>
    </location>
</feature>
<evidence type="ECO:0000256" key="13">
    <source>
        <dbReference type="SAM" id="Coils"/>
    </source>
</evidence>
<keyword evidence="17" id="KW-1185">Reference proteome</keyword>
<comment type="catalytic activity">
    <reaction evidence="11">
        <text>tRNA(Met) + L-methionine + ATP = L-methionyl-tRNA(Met) + AMP + diphosphate</text>
        <dbReference type="Rhea" id="RHEA:13481"/>
        <dbReference type="Rhea" id="RHEA-COMP:9667"/>
        <dbReference type="Rhea" id="RHEA-COMP:9698"/>
        <dbReference type="ChEBI" id="CHEBI:30616"/>
        <dbReference type="ChEBI" id="CHEBI:33019"/>
        <dbReference type="ChEBI" id="CHEBI:57844"/>
        <dbReference type="ChEBI" id="CHEBI:78442"/>
        <dbReference type="ChEBI" id="CHEBI:78530"/>
        <dbReference type="ChEBI" id="CHEBI:456215"/>
        <dbReference type="EC" id="6.1.1.10"/>
    </reaction>
</comment>
<gene>
    <name evidence="16" type="ORF">ASCRUDRAFT_82320</name>
</gene>
<dbReference type="PROSITE" id="PS00178">
    <property type="entry name" value="AA_TRNA_LIGASE_I"/>
    <property type="match status" value="1"/>
</dbReference>
<dbReference type="EMBL" id="KV454488">
    <property type="protein sequence ID" value="ODV58958.1"/>
    <property type="molecule type" value="Genomic_DNA"/>
</dbReference>
<keyword evidence="9 12" id="KW-0030">Aminoacyl-tRNA synthetase</keyword>
<dbReference type="SUPFAM" id="SSF57770">
    <property type="entry name" value="Methionyl-tRNA synthetase (MetRS), Zn-domain"/>
    <property type="match status" value="1"/>
</dbReference>
<dbReference type="RefSeq" id="XP_020045265.1">
    <property type="nucleotide sequence ID" value="XM_020194711.1"/>
</dbReference>
<dbReference type="InterPro" id="IPR015413">
    <property type="entry name" value="Methionyl/Leucyl_tRNA_Synth"/>
</dbReference>
<dbReference type="GO" id="GO:0005829">
    <property type="term" value="C:cytosol"/>
    <property type="evidence" value="ECO:0007669"/>
    <property type="project" value="TreeGrafter"/>
</dbReference>
<reference evidence="17" key="1">
    <citation type="submission" date="2016-05" db="EMBL/GenBank/DDBJ databases">
        <title>Comparative genomics of biotechnologically important yeasts.</title>
        <authorList>
            <consortium name="DOE Joint Genome Institute"/>
            <person name="Riley R."/>
            <person name="Haridas S."/>
            <person name="Wolfe K.H."/>
            <person name="Lopes M.R."/>
            <person name="Hittinger C.T."/>
            <person name="Goker M."/>
            <person name="Salamov A."/>
            <person name="Wisecaver J."/>
            <person name="Long T.M."/>
            <person name="Aerts A.L."/>
            <person name="Barry K."/>
            <person name="Choi C."/>
            <person name="Clum A."/>
            <person name="Coughlan A.Y."/>
            <person name="Deshpande S."/>
            <person name="Douglass A.P."/>
            <person name="Hanson S.J."/>
            <person name="Klenk H.-P."/>
            <person name="Labutti K."/>
            <person name="Lapidus A."/>
            <person name="Lindquist E."/>
            <person name="Lipzen A."/>
            <person name="Meier-Kolthoff J.P."/>
            <person name="Ohm R.A."/>
            <person name="Otillar R.P."/>
            <person name="Pangilinan J."/>
            <person name="Peng Y."/>
            <person name="Rokas A."/>
            <person name="Rosa C.A."/>
            <person name="Scheuner C."/>
            <person name="Sibirny A.A."/>
            <person name="Slot J.C."/>
            <person name="Stielow J.B."/>
            <person name="Sun H."/>
            <person name="Kurtzman C.P."/>
            <person name="Blackwell M."/>
            <person name="Grigoriev I.V."/>
            <person name="Jeffries T.W."/>
        </authorList>
    </citation>
    <scope>NUCLEOTIDE SEQUENCE [LARGE SCALE GENOMIC DNA]</scope>
    <source>
        <strain evidence="17">DSM 1968</strain>
    </source>
</reference>
<dbReference type="HAMAP" id="MF_00098">
    <property type="entry name" value="Met_tRNA_synth_type1"/>
    <property type="match status" value="1"/>
</dbReference>
<dbReference type="PANTHER" id="PTHR45765">
    <property type="entry name" value="METHIONINE--TRNA LIGASE"/>
    <property type="match status" value="1"/>
</dbReference>
<dbReference type="GO" id="GO:0005524">
    <property type="term" value="F:ATP binding"/>
    <property type="evidence" value="ECO:0007669"/>
    <property type="project" value="UniProtKB-KW"/>
</dbReference>
<dbReference type="PANTHER" id="PTHR45765:SF1">
    <property type="entry name" value="METHIONINE--TRNA LIGASE, CYTOPLASMIC"/>
    <property type="match status" value="1"/>
</dbReference>
<dbReference type="EC" id="6.1.1.10" evidence="3"/>
<evidence type="ECO:0000259" key="14">
    <source>
        <dbReference type="Pfam" id="PF09334"/>
    </source>
</evidence>
<dbReference type="Gene3D" id="3.40.50.620">
    <property type="entry name" value="HUPs"/>
    <property type="match status" value="1"/>
</dbReference>
<dbReference type="GO" id="GO:1990825">
    <property type="term" value="F:sequence-specific mRNA binding"/>
    <property type="evidence" value="ECO:0007669"/>
    <property type="project" value="EnsemblFungi"/>
</dbReference>
<dbReference type="Pfam" id="PF19303">
    <property type="entry name" value="Anticodon_3"/>
    <property type="match status" value="1"/>
</dbReference>
<dbReference type="Gene3D" id="1.10.730.10">
    <property type="entry name" value="Isoleucyl-tRNA Synthetase, Domain 1"/>
    <property type="match status" value="1"/>
</dbReference>
<evidence type="ECO:0000313" key="16">
    <source>
        <dbReference type="EMBL" id="ODV58958.1"/>
    </source>
</evidence>
<keyword evidence="13" id="KW-0175">Coiled coil</keyword>
<sequence>MSLTLSLSTGKSEIDFVSNLKVSVASAVYKLPIKVVEVDSNNVVLKKDSSSLNLVEPNSIVKYFYALSIKSNSIIETLDILVFEETALYSSLVSDNLNSETLESLANLFSFSLKHECPVQIIIFSSLYPFFKKNLIQNQKILAWFNEFANVPIISKVLSNFNTEVEKPQNTGRVNIKDDFLKRKQEAEILPKDGERNILITSALPYVNNVPHLGNVIGSVLSADTYARYVKSRNYNVLFIGGTDEYGTATETRALKENITPQQLCDKYHTIHRKIYDWFDIDFDFFGRTTTNQQTVIAQDIFNKLYKNSYLEEQTNEQLYCPVHNKFLADRYVEGTCPHCAYEKARGDQCDKCGKLLNPEELIDPKCQMDNATPELRSTDHIFLQLDKLQGDVEKWIHTQSEKGKWSKNAKTIANSWLKEGLRAFAITRDLVWGTPVPLKGYENKVLYVWFDATIGYVSITANYTENWEKWWKNPKNVQLYQFMGKDNVSFHTIIFPASQIGTSDPWTMLYHLSCTEYLQYEGGKFSKSEGVGVFGNNAQDLGLSPSVWRYYLLSVRPESADSQFSWSDFVARNNNELLANLGNFVNRLIKFINKNYNGVIPDSDYKNINKYQETLKEFNDLLINYNNEMENVHLKKGLEAAMAISSRGNLFLQDNKLDNSLYKNEKSKCDAVVSFGVNIIAIVSAIISPFIPETSESIFKQLNVPSLRIPDEFQTIILPGHCIAKAQYLFKRIDEKKIGEWRKKYNGKQQ</sequence>
<dbReference type="Proteomes" id="UP000095038">
    <property type="component" value="Unassembled WGS sequence"/>
</dbReference>
<keyword evidence="5 12" id="KW-0436">Ligase</keyword>
<evidence type="ECO:0000256" key="4">
    <source>
        <dbReference type="ARBA" id="ARBA00022490"/>
    </source>
</evidence>
<dbReference type="STRING" id="1344418.A0A1D2VBB5"/>
<dbReference type="AlphaFoldDB" id="A0A1D2VBB5"/>
<dbReference type="FunFam" id="1.10.730.10:FF:000037">
    <property type="entry name" value="Methionyl-tRNA synthetase"/>
    <property type="match status" value="1"/>
</dbReference>
<comment type="subcellular location">
    <subcellularLocation>
        <location evidence="1">Cytoplasm</location>
    </subcellularLocation>
</comment>
<dbReference type="GO" id="GO:0010494">
    <property type="term" value="C:cytoplasmic stress granule"/>
    <property type="evidence" value="ECO:0007669"/>
    <property type="project" value="EnsemblFungi"/>
</dbReference>
<feature type="coiled-coil region" evidence="13">
    <location>
        <begin position="609"/>
        <end position="636"/>
    </location>
</feature>
<dbReference type="InParanoid" id="A0A1D2VBB5"/>
<evidence type="ECO:0000256" key="3">
    <source>
        <dbReference type="ARBA" id="ARBA00012838"/>
    </source>
</evidence>
<evidence type="ECO:0000256" key="9">
    <source>
        <dbReference type="ARBA" id="ARBA00023146"/>
    </source>
</evidence>
<evidence type="ECO:0000256" key="8">
    <source>
        <dbReference type="ARBA" id="ARBA00022917"/>
    </source>
</evidence>
<dbReference type="InterPro" id="IPR009080">
    <property type="entry name" value="tRNAsynth_Ia_anticodon-bd"/>
</dbReference>
<evidence type="ECO:0000256" key="11">
    <source>
        <dbReference type="ARBA" id="ARBA00047364"/>
    </source>
</evidence>
<dbReference type="GO" id="GO:0006431">
    <property type="term" value="P:methionyl-tRNA aminoacylation"/>
    <property type="evidence" value="ECO:0007669"/>
    <property type="project" value="EnsemblFungi"/>
</dbReference>
<keyword evidence="7 12" id="KW-0067">ATP-binding</keyword>